<dbReference type="InterPro" id="IPR004274">
    <property type="entry name" value="FCP1_dom"/>
</dbReference>
<organism evidence="16 17">
    <name type="scientific">Kluyveromyces dobzhanskii CBS 2104</name>
    <dbReference type="NCBI Taxonomy" id="1427455"/>
    <lineage>
        <taxon>Eukaryota</taxon>
        <taxon>Fungi</taxon>
        <taxon>Dikarya</taxon>
        <taxon>Ascomycota</taxon>
        <taxon>Saccharomycotina</taxon>
        <taxon>Saccharomycetes</taxon>
        <taxon>Saccharomycetales</taxon>
        <taxon>Saccharomycetaceae</taxon>
        <taxon>Kluyveromyces</taxon>
    </lineage>
</organism>
<comment type="subunit">
    <text evidence="13">Component of the TIM23 complex.</text>
</comment>
<evidence type="ECO:0000256" key="4">
    <source>
        <dbReference type="ARBA" id="ARBA00022448"/>
    </source>
</evidence>
<dbReference type="InterPro" id="IPR050365">
    <property type="entry name" value="TIM50"/>
</dbReference>
<dbReference type="EMBL" id="CCBQ010000043">
    <property type="protein sequence ID" value="CDO95133.1"/>
    <property type="molecule type" value="Genomic_DNA"/>
</dbReference>
<dbReference type="PANTHER" id="PTHR12210">
    <property type="entry name" value="DULLARD PROTEIN PHOSPHATASE"/>
    <property type="match status" value="1"/>
</dbReference>
<dbReference type="PROSITE" id="PS50969">
    <property type="entry name" value="FCP1"/>
    <property type="match status" value="1"/>
</dbReference>
<dbReference type="Pfam" id="PF03031">
    <property type="entry name" value="NIF"/>
    <property type="match status" value="1"/>
</dbReference>
<keyword evidence="6" id="KW-0999">Mitochondrion inner membrane</keyword>
<evidence type="ECO:0000313" key="17">
    <source>
        <dbReference type="Proteomes" id="UP000031516"/>
    </source>
</evidence>
<evidence type="ECO:0000256" key="5">
    <source>
        <dbReference type="ARBA" id="ARBA00022692"/>
    </source>
</evidence>
<dbReference type="GO" id="GO:0005744">
    <property type="term" value="C:TIM23 mitochondrial import inner membrane translocase complex"/>
    <property type="evidence" value="ECO:0007669"/>
    <property type="project" value="UniProtKB-UniRule"/>
</dbReference>
<name>A0A0A8LAI8_9SACH</name>
<dbReference type="Proteomes" id="UP000031516">
    <property type="component" value="Unassembled WGS sequence"/>
</dbReference>
<keyword evidence="10 13" id="KW-0811">Translocation</keyword>
<accession>A0A0A8LAI8</accession>
<keyword evidence="9" id="KW-1133">Transmembrane helix</keyword>
<keyword evidence="4 13" id="KW-0813">Transport</keyword>
<feature type="compositionally biased region" description="Basic and acidic residues" evidence="14">
    <location>
        <begin position="72"/>
        <end position="97"/>
    </location>
</feature>
<dbReference type="CDD" id="cd07521">
    <property type="entry name" value="HAD_FCP1-like"/>
    <property type="match status" value="1"/>
</dbReference>
<keyword evidence="12" id="KW-0472">Membrane</keyword>
<evidence type="ECO:0000256" key="3">
    <source>
        <dbReference type="ARBA" id="ARBA00020799"/>
    </source>
</evidence>
<feature type="region of interest" description="Disordered" evidence="14">
    <location>
        <begin position="38"/>
        <end position="108"/>
    </location>
</feature>
<keyword evidence="11 13" id="KW-0496">Mitochondrion</keyword>
<evidence type="ECO:0000256" key="1">
    <source>
        <dbReference type="ARBA" id="ARBA00004434"/>
    </source>
</evidence>
<comment type="function">
    <text evidence="13">Essential component of the TIM23 complex, a complex that mediates the translocation of transit peptide-containing proteins across the mitochondrial inner membrane.</text>
</comment>
<evidence type="ECO:0000256" key="9">
    <source>
        <dbReference type="ARBA" id="ARBA00022989"/>
    </source>
</evidence>
<feature type="region of interest" description="Disordered" evidence="14">
    <location>
        <begin position="457"/>
        <end position="480"/>
    </location>
</feature>
<evidence type="ECO:0000256" key="13">
    <source>
        <dbReference type="RuleBase" id="RU365079"/>
    </source>
</evidence>
<evidence type="ECO:0000256" key="10">
    <source>
        <dbReference type="ARBA" id="ARBA00023010"/>
    </source>
</evidence>
<reference evidence="16 17" key="1">
    <citation type="submission" date="2014-03" db="EMBL/GenBank/DDBJ databases">
        <title>The genome of Kluyveromyces dobzhanskii.</title>
        <authorList>
            <person name="Nystedt B."/>
            <person name="Astrom S."/>
        </authorList>
    </citation>
    <scope>NUCLEOTIDE SEQUENCE [LARGE SCALE GENOMIC DNA]</scope>
    <source>
        <strain evidence="16 17">CBS 2104</strain>
    </source>
</reference>
<evidence type="ECO:0000256" key="7">
    <source>
        <dbReference type="ARBA" id="ARBA00022927"/>
    </source>
</evidence>
<dbReference type="InterPro" id="IPR023214">
    <property type="entry name" value="HAD_sf"/>
</dbReference>
<feature type="domain" description="FCP1 homology" evidence="15">
    <location>
        <begin position="190"/>
        <end position="333"/>
    </location>
</feature>
<dbReference type="OrthoDB" id="287041at2759"/>
<evidence type="ECO:0000256" key="2">
    <source>
        <dbReference type="ARBA" id="ARBA00006344"/>
    </source>
</evidence>
<dbReference type="SMART" id="SM00577">
    <property type="entry name" value="CPDc"/>
    <property type="match status" value="1"/>
</dbReference>
<evidence type="ECO:0000256" key="6">
    <source>
        <dbReference type="ARBA" id="ARBA00022792"/>
    </source>
</evidence>
<comment type="subcellular location">
    <subcellularLocation>
        <location evidence="1 13">Mitochondrion inner membrane</location>
        <topology evidence="1 13">Single-pass membrane protein</topology>
    </subcellularLocation>
</comment>
<evidence type="ECO:0000256" key="12">
    <source>
        <dbReference type="ARBA" id="ARBA00023136"/>
    </source>
</evidence>
<dbReference type="SUPFAM" id="SSF56784">
    <property type="entry name" value="HAD-like"/>
    <property type="match status" value="1"/>
</dbReference>
<sequence>MLSLARVSLLRNARMVPLRAVQMRPVAMRKSFHNSSIVLQKKNEKSETSKSILDDDMLARAGVEVEGNEAGSKGKEEFSEEADKSGEQEESGSDKGLGKKKRSRQSSTDKKRERYANWFYIASLLGLAGGAMSMARDWEDDESEELRKEIPNGYTPSLMYRRLKKRWESIFSFFQEPPFPDLLPPPPPPPYQRPLTLVLSLEDLLVHSEWSQQTGWRTAKRPGVDYFLGYLSQYYEIVLFSSNYMMYSEKIAEKLDPIHAFITYNLFKEHCLYKDGIHIKDLSKLNRDLGKVIIIDTDENSFKLQPENAVFLEPWDGKADDRLLRLIPFLEYLATQQVADVRPILKSYPDNKTIPEAFEKRVQLLKEKFERDEKAKNENNWVLRLSGAGLTGMKPKFPLDLIREEGEKNYVRFMKLVEEEKEKIKLQQQALGQQTFTLKDYVEGNIPTPEEQMKLQMEKQQEIEAQFEQQKRAKAQQQVN</sequence>
<keyword evidence="17" id="KW-1185">Reference proteome</keyword>
<keyword evidence="8 13" id="KW-0809">Transit peptide</keyword>
<dbReference type="AlphaFoldDB" id="A0A0A8LAI8"/>
<evidence type="ECO:0000256" key="8">
    <source>
        <dbReference type="ARBA" id="ARBA00022946"/>
    </source>
</evidence>
<gene>
    <name evidence="16" type="ORF">KLDO_g3380</name>
</gene>
<dbReference type="FunFam" id="3.40.50.1000:FF:000019">
    <property type="entry name" value="Mitochondrial import inner membrane translocase subunit TIM50"/>
    <property type="match status" value="1"/>
</dbReference>
<evidence type="ECO:0000256" key="14">
    <source>
        <dbReference type="SAM" id="MobiDB-lite"/>
    </source>
</evidence>
<evidence type="ECO:0000313" key="16">
    <source>
        <dbReference type="EMBL" id="CDO95133.1"/>
    </source>
</evidence>
<comment type="caution">
    <text evidence="16">The sequence shown here is derived from an EMBL/GenBank/DDBJ whole genome shotgun (WGS) entry which is preliminary data.</text>
</comment>
<dbReference type="Gene3D" id="3.40.50.1000">
    <property type="entry name" value="HAD superfamily/HAD-like"/>
    <property type="match status" value="1"/>
</dbReference>
<keyword evidence="7 13" id="KW-0653">Protein transport</keyword>
<dbReference type="InterPro" id="IPR036412">
    <property type="entry name" value="HAD-like_sf"/>
</dbReference>
<evidence type="ECO:0000256" key="11">
    <source>
        <dbReference type="ARBA" id="ARBA00023128"/>
    </source>
</evidence>
<evidence type="ECO:0000259" key="15">
    <source>
        <dbReference type="PROSITE" id="PS50969"/>
    </source>
</evidence>
<dbReference type="GO" id="GO:0015031">
    <property type="term" value="P:protein transport"/>
    <property type="evidence" value="ECO:0007669"/>
    <property type="project" value="UniProtKB-KW"/>
</dbReference>
<comment type="similarity">
    <text evidence="2 13">Belongs to the TIM50 family.</text>
</comment>
<keyword evidence="5" id="KW-0812">Transmembrane</keyword>
<proteinExistence type="inferred from homology"/>
<protein>
    <recommendedName>
        <fullName evidence="3 13">Mitochondrial import inner membrane translocase subunit TIM50</fullName>
    </recommendedName>
</protein>